<dbReference type="InterPro" id="IPR006481">
    <property type="entry name" value="Phage_lambda_GpS_holin"/>
</dbReference>
<dbReference type="STRING" id="336292.SAMN05660710_02097"/>
<evidence type="ECO:0008006" key="3">
    <source>
        <dbReference type="Google" id="ProtNLM"/>
    </source>
</evidence>
<sequence>MPDDPLMWWHAAASARSTEVWAGIAAGMIYVYHKSPLARSGRIAEAAVSGLLAYSAGSWAAEFAGVTEPVAVILVSSVGYLVLDLTRSIVADREILKDIISRKLGGGGNG</sequence>
<dbReference type="OrthoDB" id="7775264at2"/>
<dbReference type="Pfam" id="PF05106">
    <property type="entry name" value="Phage_holin_3_1"/>
    <property type="match status" value="1"/>
</dbReference>
<name>A0A1G5HC17_9RHOB</name>
<keyword evidence="2" id="KW-1185">Reference proteome</keyword>
<dbReference type="AlphaFoldDB" id="A0A1G5HC17"/>
<reference evidence="1 2" key="1">
    <citation type="submission" date="2016-10" db="EMBL/GenBank/DDBJ databases">
        <authorList>
            <person name="de Groot N.N."/>
        </authorList>
    </citation>
    <scope>NUCLEOTIDE SEQUENCE [LARGE SCALE GENOMIC DNA]</scope>
    <source>
        <strain evidence="1 2">CGMCC 1.8925</strain>
    </source>
</reference>
<dbReference type="EMBL" id="FMVT01000006">
    <property type="protein sequence ID" value="SCY61303.1"/>
    <property type="molecule type" value="Genomic_DNA"/>
</dbReference>
<accession>A0A1G5HC17</accession>
<proteinExistence type="predicted"/>
<evidence type="ECO:0000313" key="2">
    <source>
        <dbReference type="Proteomes" id="UP000199502"/>
    </source>
</evidence>
<dbReference type="RefSeq" id="WP_090743618.1">
    <property type="nucleotide sequence ID" value="NZ_FMVT01000006.1"/>
</dbReference>
<protein>
    <recommendedName>
        <fullName evidence="3">Phage holin, lambda family</fullName>
    </recommendedName>
</protein>
<dbReference type="Proteomes" id="UP000199502">
    <property type="component" value="Unassembled WGS sequence"/>
</dbReference>
<gene>
    <name evidence="1" type="ORF">SAMN05660710_02097</name>
</gene>
<organism evidence="1 2">
    <name type="scientific">Paracoccus tibetensis</name>
    <dbReference type="NCBI Taxonomy" id="336292"/>
    <lineage>
        <taxon>Bacteria</taxon>
        <taxon>Pseudomonadati</taxon>
        <taxon>Pseudomonadota</taxon>
        <taxon>Alphaproteobacteria</taxon>
        <taxon>Rhodobacterales</taxon>
        <taxon>Paracoccaceae</taxon>
        <taxon>Paracoccus</taxon>
    </lineage>
</organism>
<evidence type="ECO:0000313" key="1">
    <source>
        <dbReference type="EMBL" id="SCY61303.1"/>
    </source>
</evidence>